<dbReference type="Gene3D" id="3.10.20.90">
    <property type="entry name" value="Phosphatidylinositol 3-kinase Catalytic Subunit, Chain A, domain 1"/>
    <property type="match status" value="1"/>
</dbReference>
<dbReference type="InterPro" id="IPR050730">
    <property type="entry name" value="UBX_domain-protein"/>
</dbReference>
<dbReference type="SMART" id="SM00594">
    <property type="entry name" value="UAS"/>
    <property type="match status" value="1"/>
</dbReference>
<reference evidence="4" key="1">
    <citation type="journal article" date="2013" name="Genetics">
        <title>The draft genome and transcriptome of Panagrellus redivivus are shaped by the harsh demands of a free-living lifestyle.</title>
        <authorList>
            <person name="Srinivasan J."/>
            <person name="Dillman A.R."/>
            <person name="Macchietto M.G."/>
            <person name="Heikkinen L."/>
            <person name="Lakso M."/>
            <person name="Fracchia K.M."/>
            <person name="Antoshechkin I."/>
            <person name="Mortazavi A."/>
            <person name="Wong G."/>
            <person name="Sternberg P.W."/>
        </authorList>
    </citation>
    <scope>NUCLEOTIDE SEQUENCE [LARGE SCALE GENOMIC DNA]</scope>
    <source>
        <strain evidence="4">MT8872</strain>
    </source>
</reference>
<dbReference type="InterPro" id="IPR036249">
    <property type="entry name" value="Thioredoxin-like_sf"/>
</dbReference>
<feature type="domain" description="UBX" evidence="3">
    <location>
        <begin position="381"/>
        <end position="472"/>
    </location>
</feature>
<evidence type="ECO:0000313" key="5">
    <source>
        <dbReference type="WBParaSite" id="Pan_g11580.t2"/>
    </source>
</evidence>
<evidence type="ECO:0000259" key="3">
    <source>
        <dbReference type="PROSITE" id="PS50033"/>
    </source>
</evidence>
<dbReference type="SUPFAM" id="SSF52833">
    <property type="entry name" value="Thioredoxin-like"/>
    <property type="match status" value="1"/>
</dbReference>
<reference evidence="5" key="2">
    <citation type="submission" date="2020-10" db="UniProtKB">
        <authorList>
            <consortium name="WormBaseParasite"/>
        </authorList>
    </citation>
    <scope>IDENTIFICATION</scope>
</reference>
<proteinExistence type="predicted"/>
<dbReference type="InterPro" id="IPR001012">
    <property type="entry name" value="UBX_dom"/>
</dbReference>
<dbReference type="PANTHER" id="PTHR23322">
    <property type="entry name" value="FAS-ASSOCIATED PROTEIN"/>
    <property type="match status" value="1"/>
</dbReference>
<keyword evidence="4" id="KW-1185">Reference proteome</keyword>
<feature type="region of interest" description="Disordered" evidence="2">
    <location>
        <begin position="333"/>
        <end position="359"/>
    </location>
</feature>
<dbReference type="Gene3D" id="3.40.30.10">
    <property type="entry name" value="Glutaredoxin"/>
    <property type="match status" value="1"/>
</dbReference>
<keyword evidence="1" id="KW-0175">Coiled coil</keyword>
<dbReference type="Proteomes" id="UP000492821">
    <property type="component" value="Unassembled WGS sequence"/>
</dbReference>
<dbReference type="Pfam" id="PF14555">
    <property type="entry name" value="UBA_4"/>
    <property type="match status" value="1"/>
</dbReference>
<dbReference type="GO" id="GO:0005783">
    <property type="term" value="C:endoplasmic reticulum"/>
    <property type="evidence" value="ECO:0007669"/>
    <property type="project" value="TreeGrafter"/>
</dbReference>
<accession>A0A7E4UQF0</accession>
<dbReference type="PANTHER" id="PTHR23322:SF1">
    <property type="entry name" value="FAS-ASSOCIATED FACTOR 2"/>
    <property type="match status" value="1"/>
</dbReference>
<dbReference type="SUPFAM" id="SSF54236">
    <property type="entry name" value="Ubiquitin-like"/>
    <property type="match status" value="1"/>
</dbReference>
<protein>
    <submittedName>
        <fullName evidence="5">UBX domain-containing protein</fullName>
    </submittedName>
</protein>
<dbReference type="WBParaSite" id="Pan_g11580.t2">
    <property type="protein sequence ID" value="Pan_g11580.t2"/>
    <property type="gene ID" value="Pan_g11580"/>
</dbReference>
<evidence type="ECO:0000256" key="2">
    <source>
        <dbReference type="SAM" id="MobiDB-lite"/>
    </source>
</evidence>
<dbReference type="InterPro" id="IPR006577">
    <property type="entry name" value="UAS"/>
</dbReference>
<name>A0A7E4UQF0_PANRE</name>
<dbReference type="PROSITE" id="PS50033">
    <property type="entry name" value="UBX"/>
    <property type="match status" value="1"/>
</dbReference>
<dbReference type="GO" id="GO:0036503">
    <property type="term" value="P:ERAD pathway"/>
    <property type="evidence" value="ECO:0007669"/>
    <property type="project" value="TreeGrafter"/>
</dbReference>
<dbReference type="Gene3D" id="1.10.8.10">
    <property type="entry name" value="DNA helicase RuvA subunit, C-terminal domain"/>
    <property type="match status" value="1"/>
</dbReference>
<feature type="compositionally biased region" description="Low complexity" evidence="2">
    <location>
        <begin position="82"/>
        <end position="91"/>
    </location>
</feature>
<organism evidence="4 5">
    <name type="scientific">Panagrellus redivivus</name>
    <name type="common">Microworm</name>
    <dbReference type="NCBI Taxonomy" id="6233"/>
    <lineage>
        <taxon>Eukaryota</taxon>
        <taxon>Metazoa</taxon>
        <taxon>Ecdysozoa</taxon>
        <taxon>Nematoda</taxon>
        <taxon>Chromadorea</taxon>
        <taxon>Rhabditida</taxon>
        <taxon>Tylenchina</taxon>
        <taxon>Panagrolaimomorpha</taxon>
        <taxon>Panagrolaimoidea</taxon>
        <taxon>Panagrolaimidae</taxon>
        <taxon>Panagrellus</taxon>
    </lineage>
</organism>
<dbReference type="AlphaFoldDB" id="A0A7E4UQF0"/>
<evidence type="ECO:0000313" key="4">
    <source>
        <dbReference type="Proteomes" id="UP000492821"/>
    </source>
</evidence>
<feature type="compositionally biased region" description="Basic and acidic residues" evidence="2">
    <location>
        <begin position="333"/>
        <end position="350"/>
    </location>
</feature>
<dbReference type="InterPro" id="IPR029071">
    <property type="entry name" value="Ubiquitin-like_domsf"/>
</dbReference>
<dbReference type="Pfam" id="PF00789">
    <property type="entry name" value="UBX"/>
    <property type="match status" value="1"/>
</dbReference>
<sequence length="477" mass="53786">MTDFAGSSNDHPYFEVVQQFKEICAVDDAVAQACIERADGDLQNAIIRFLNGDNGIAAEAEREAEAEAVINGGLRHRVVPNGASSSSSEGTPTPPPQPASPGWFATLLSYSPVRQLYESVVQIFAFVFGLLGGFFPAITSPEEDIRTFREEFESKYADVEAPLPWQHSTYSDVLKEAKSSVRFLLVYLHNPSHQNSEDFVRKTLCTNDFKELIERNAIILWGTNVRTTEGAKVAAALHETTSPSLVLICMRDNRLACVLRVSGAVARENLLAALQEGVNTNQRFLNAILNDRQRAPKPRSLSATKAQRELNNRLRREQEAEYERALEQDRKNLAERRRRESEHAENIRREEEEERLEEEKKQRLLEIRARLREEVAALPEAVTDIVRVSVRFPCGSKFDRKFASTDSLEILFNATLAHEKCPNDFSLLSSYPRKELHCAPEWYKEYGTVTESDAPIPTFKDAGIESSVVIMVRDNQA</sequence>
<feature type="region of interest" description="Disordered" evidence="2">
    <location>
        <begin position="80"/>
        <end position="99"/>
    </location>
</feature>
<evidence type="ECO:0000256" key="1">
    <source>
        <dbReference type="ARBA" id="ARBA00023054"/>
    </source>
</evidence>
<dbReference type="GO" id="GO:0043130">
    <property type="term" value="F:ubiquitin binding"/>
    <property type="evidence" value="ECO:0007669"/>
    <property type="project" value="TreeGrafter"/>
</dbReference>